<comment type="caution">
    <text evidence="1">The sequence shown here is derived from an EMBL/GenBank/DDBJ whole genome shotgun (WGS) entry which is preliminary data.</text>
</comment>
<proteinExistence type="predicted"/>
<evidence type="ECO:0000313" key="1">
    <source>
        <dbReference type="EMBL" id="MEQ2195846.1"/>
    </source>
</evidence>
<keyword evidence="2" id="KW-1185">Reference proteome</keyword>
<dbReference type="Proteomes" id="UP001434883">
    <property type="component" value="Unassembled WGS sequence"/>
</dbReference>
<protein>
    <submittedName>
        <fullName evidence="1">Uncharacterized protein</fullName>
    </submittedName>
</protein>
<evidence type="ECO:0000313" key="2">
    <source>
        <dbReference type="Proteomes" id="UP001434883"/>
    </source>
</evidence>
<name>A0ABV0QKC7_9TELE</name>
<accession>A0ABV0QKC7</accession>
<sequence length="78" mass="8649">TETVTEEAELVSEEDAASLQCVQVEERISGLLLLNWLVGAVLNCEGLKVENQNKDGSIKKQRYTCAGQRIRISLKCLL</sequence>
<organism evidence="1 2">
    <name type="scientific">Xenoophorus captivus</name>
    <dbReference type="NCBI Taxonomy" id="1517983"/>
    <lineage>
        <taxon>Eukaryota</taxon>
        <taxon>Metazoa</taxon>
        <taxon>Chordata</taxon>
        <taxon>Craniata</taxon>
        <taxon>Vertebrata</taxon>
        <taxon>Euteleostomi</taxon>
        <taxon>Actinopterygii</taxon>
        <taxon>Neopterygii</taxon>
        <taxon>Teleostei</taxon>
        <taxon>Neoteleostei</taxon>
        <taxon>Acanthomorphata</taxon>
        <taxon>Ovalentaria</taxon>
        <taxon>Atherinomorphae</taxon>
        <taxon>Cyprinodontiformes</taxon>
        <taxon>Goodeidae</taxon>
        <taxon>Xenoophorus</taxon>
    </lineage>
</organism>
<feature type="non-terminal residue" evidence="1">
    <location>
        <position position="1"/>
    </location>
</feature>
<gene>
    <name evidence="1" type="ORF">XENOCAPTIV_019265</name>
</gene>
<dbReference type="EMBL" id="JAHRIN010012481">
    <property type="protein sequence ID" value="MEQ2195846.1"/>
    <property type="molecule type" value="Genomic_DNA"/>
</dbReference>
<reference evidence="1 2" key="1">
    <citation type="submission" date="2021-06" db="EMBL/GenBank/DDBJ databases">
        <authorList>
            <person name="Palmer J.M."/>
        </authorList>
    </citation>
    <scope>NUCLEOTIDE SEQUENCE [LARGE SCALE GENOMIC DNA]</scope>
    <source>
        <strain evidence="1 2">XC_2019</strain>
        <tissue evidence="1">Muscle</tissue>
    </source>
</reference>